<evidence type="ECO:0000256" key="1">
    <source>
        <dbReference type="SAM" id="MobiDB-lite"/>
    </source>
</evidence>
<evidence type="ECO:0000313" key="2">
    <source>
        <dbReference type="EMBL" id="LAB23532.1"/>
    </source>
</evidence>
<dbReference type="AlphaFoldDB" id="A0A2D4LR29"/>
<proteinExistence type="predicted"/>
<feature type="region of interest" description="Disordered" evidence="1">
    <location>
        <begin position="1"/>
        <end position="25"/>
    </location>
</feature>
<reference evidence="2" key="2">
    <citation type="submission" date="2017-11" db="EMBL/GenBank/DDBJ databases">
        <title>Coralsnake Venomics: Analyses of Venom Gland Transcriptomes and Proteomes of Six Brazilian Taxa.</title>
        <authorList>
            <person name="Aird S.D."/>
            <person name="Jorge da Silva N."/>
            <person name="Qiu L."/>
            <person name="Villar-Briones A."/>
            <person name="Aparecida-Saddi V."/>
            <person name="Campos-Telles M.P."/>
            <person name="Grau M."/>
            <person name="Mikheyev A.S."/>
        </authorList>
    </citation>
    <scope>NUCLEOTIDE SEQUENCE</scope>
    <source>
        <tissue evidence="2">Venom_gland</tissue>
    </source>
</reference>
<protein>
    <submittedName>
        <fullName evidence="2">Uncharacterized protein</fullName>
    </submittedName>
</protein>
<name>A0A2D4LR29_9SAUR</name>
<accession>A0A2D4LR29</accession>
<reference evidence="2" key="1">
    <citation type="submission" date="2017-07" db="EMBL/GenBank/DDBJ databases">
        <authorList>
            <person name="Mikheyev A."/>
            <person name="Grau M."/>
        </authorList>
    </citation>
    <scope>NUCLEOTIDE SEQUENCE</scope>
    <source>
        <tissue evidence="2">Venom_gland</tissue>
    </source>
</reference>
<organism evidence="2">
    <name type="scientific">Micrurus spixii</name>
    <name type="common">Amazon coral snake</name>
    <dbReference type="NCBI Taxonomy" id="129469"/>
    <lineage>
        <taxon>Eukaryota</taxon>
        <taxon>Metazoa</taxon>
        <taxon>Chordata</taxon>
        <taxon>Craniata</taxon>
        <taxon>Vertebrata</taxon>
        <taxon>Euteleostomi</taxon>
        <taxon>Lepidosauria</taxon>
        <taxon>Squamata</taxon>
        <taxon>Bifurcata</taxon>
        <taxon>Unidentata</taxon>
        <taxon>Episquamata</taxon>
        <taxon>Toxicofera</taxon>
        <taxon>Serpentes</taxon>
        <taxon>Colubroidea</taxon>
        <taxon>Elapidae</taxon>
        <taxon>Elapinae</taxon>
        <taxon>Micrurus</taxon>
    </lineage>
</organism>
<feature type="compositionally biased region" description="Polar residues" evidence="1">
    <location>
        <begin position="1"/>
        <end position="12"/>
    </location>
</feature>
<sequence>MEVGSSLSSSHLQCKGPPRAPSQSQSLKTLNISDFSFCAMDKSFQSGTLVDVLFKVLPVFQSFLMLVPKAKILKGQTGCTYKIHIQAFSSYELIKVPLIPSNLKIFQILI</sequence>
<dbReference type="EMBL" id="IACM01041772">
    <property type="protein sequence ID" value="LAB23532.1"/>
    <property type="molecule type" value="Transcribed_RNA"/>
</dbReference>